<organism evidence="2 3">
    <name type="scientific">Nonomuraea rubra</name>
    <dbReference type="NCBI Taxonomy" id="46180"/>
    <lineage>
        <taxon>Bacteria</taxon>
        <taxon>Bacillati</taxon>
        <taxon>Actinomycetota</taxon>
        <taxon>Actinomycetes</taxon>
        <taxon>Streptosporangiales</taxon>
        <taxon>Streptosporangiaceae</taxon>
        <taxon>Nonomuraea</taxon>
    </lineage>
</organism>
<keyword evidence="1" id="KW-1133">Transmembrane helix</keyword>
<dbReference type="EMBL" id="JACHMI010000001">
    <property type="protein sequence ID" value="MBB6551030.1"/>
    <property type="molecule type" value="Genomic_DNA"/>
</dbReference>
<feature type="transmembrane region" description="Helical" evidence="1">
    <location>
        <begin position="6"/>
        <end position="29"/>
    </location>
</feature>
<proteinExistence type="predicted"/>
<accession>A0A7X0NWS5</accession>
<gene>
    <name evidence="2" type="ORF">HD593_005825</name>
</gene>
<reference evidence="2 3" key="1">
    <citation type="submission" date="2020-08" db="EMBL/GenBank/DDBJ databases">
        <title>Sequencing the genomes of 1000 actinobacteria strains.</title>
        <authorList>
            <person name="Klenk H.-P."/>
        </authorList>
    </citation>
    <scope>NUCLEOTIDE SEQUENCE [LARGE SCALE GENOMIC DNA]</scope>
    <source>
        <strain evidence="2 3">DSM 43768</strain>
    </source>
</reference>
<evidence type="ECO:0000256" key="1">
    <source>
        <dbReference type="SAM" id="Phobius"/>
    </source>
</evidence>
<dbReference type="RefSeq" id="WP_185105184.1">
    <property type="nucleotide sequence ID" value="NZ_BAAAXY010000163.1"/>
</dbReference>
<keyword evidence="1" id="KW-0812">Transmembrane</keyword>
<dbReference type="AlphaFoldDB" id="A0A7X0NWS5"/>
<keyword evidence="3" id="KW-1185">Reference proteome</keyword>
<evidence type="ECO:0000313" key="2">
    <source>
        <dbReference type="EMBL" id="MBB6551030.1"/>
    </source>
</evidence>
<comment type="caution">
    <text evidence="2">The sequence shown here is derived from an EMBL/GenBank/DDBJ whole genome shotgun (WGS) entry which is preliminary data.</text>
</comment>
<keyword evidence="1" id="KW-0472">Membrane</keyword>
<evidence type="ECO:0000313" key="3">
    <source>
        <dbReference type="Proteomes" id="UP000565579"/>
    </source>
</evidence>
<name>A0A7X0NWS5_9ACTN</name>
<dbReference type="Proteomes" id="UP000565579">
    <property type="component" value="Unassembled WGS sequence"/>
</dbReference>
<sequence>MAIAFMLLMSLIVGGLLTGAVIAVVLNGIKDRQWPVLQRRRVVYRGFIPR</sequence>
<protein>
    <submittedName>
        <fullName evidence="2">Uncharacterized protein</fullName>
    </submittedName>
</protein>